<dbReference type="SUPFAM" id="SSF52833">
    <property type="entry name" value="Thioredoxin-like"/>
    <property type="match status" value="1"/>
</dbReference>
<evidence type="ECO:0008006" key="3">
    <source>
        <dbReference type="Google" id="ProtNLM"/>
    </source>
</evidence>
<accession>A0A382ENM6</accession>
<evidence type="ECO:0000313" key="2">
    <source>
        <dbReference type="EMBL" id="SVB51561.1"/>
    </source>
</evidence>
<protein>
    <recommendedName>
        <fullName evidence="3">Thioredoxin domain-containing protein</fullName>
    </recommendedName>
</protein>
<dbReference type="EMBL" id="UINC01045152">
    <property type="protein sequence ID" value="SVB51561.1"/>
    <property type="molecule type" value="Genomic_DNA"/>
</dbReference>
<dbReference type="InterPro" id="IPR036249">
    <property type="entry name" value="Thioredoxin-like_sf"/>
</dbReference>
<keyword evidence="1" id="KW-0812">Transmembrane</keyword>
<keyword evidence="1" id="KW-1133">Transmembrane helix</keyword>
<feature type="transmembrane region" description="Helical" evidence="1">
    <location>
        <begin position="12"/>
        <end position="32"/>
    </location>
</feature>
<reference evidence="2" key="1">
    <citation type="submission" date="2018-05" db="EMBL/GenBank/DDBJ databases">
        <authorList>
            <person name="Lanie J.A."/>
            <person name="Ng W.-L."/>
            <person name="Kazmierczak K.M."/>
            <person name="Andrzejewski T.M."/>
            <person name="Davidsen T.M."/>
            <person name="Wayne K.J."/>
            <person name="Tettelin H."/>
            <person name="Glass J.I."/>
            <person name="Rusch D."/>
            <person name="Podicherti R."/>
            <person name="Tsui H.-C.T."/>
            <person name="Winkler M.E."/>
        </authorList>
    </citation>
    <scope>NUCLEOTIDE SEQUENCE</scope>
</reference>
<evidence type="ECO:0000256" key="1">
    <source>
        <dbReference type="SAM" id="Phobius"/>
    </source>
</evidence>
<sequence>MDGENPNKKNKIIIIVIVLVFIAPSILAWYVFNHTNFLESRGTSNYGQIITPPIQLEDLSLIDPLNTERNDTLHGKWSMIYVAELCDEICMENVYRMRQIHMGIGKYSLRVQKVLFLTNQHPGELSKLFINYAGQQVISTDSVDLDALLGKFRSEKVINPTKAGHIYISDPLGNLMMSYPSGINPKGILKDLKKLLRASRIG</sequence>
<name>A0A382ENM6_9ZZZZ</name>
<proteinExistence type="predicted"/>
<keyword evidence="1" id="KW-0472">Membrane</keyword>
<dbReference type="AlphaFoldDB" id="A0A382ENM6"/>
<organism evidence="2">
    <name type="scientific">marine metagenome</name>
    <dbReference type="NCBI Taxonomy" id="408172"/>
    <lineage>
        <taxon>unclassified sequences</taxon>
        <taxon>metagenomes</taxon>
        <taxon>ecological metagenomes</taxon>
    </lineage>
</organism>
<gene>
    <name evidence="2" type="ORF">METZ01_LOCUS204415</name>
</gene>